<accession>A0A0L8FGY6</accession>
<organism evidence="1">
    <name type="scientific">Octopus bimaculoides</name>
    <name type="common">California two-spotted octopus</name>
    <dbReference type="NCBI Taxonomy" id="37653"/>
    <lineage>
        <taxon>Eukaryota</taxon>
        <taxon>Metazoa</taxon>
        <taxon>Spiralia</taxon>
        <taxon>Lophotrochozoa</taxon>
        <taxon>Mollusca</taxon>
        <taxon>Cephalopoda</taxon>
        <taxon>Coleoidea</taxon>
        <taxon>Octopodiformes</taxon>
        <taxon>Octopoda</taxon>
        <taxon>Incirrata</taxon>
        <taxon>Octopodidae</taxon>
        <taxon>Octopus</taxon>
    </lineage>
</organism>
<sequence>MKFIHQNSLLLLIYALLLAIFSSIICLQLSCYHDQHWPDQTEADLKLLCFSCKK</sequence>
<gene>
    <name evidence="1" type="ORF">OCBIM_22021067mg</name>
</gene>
<protein>
    <submittedName>
        <fullName evidence="1">Uncharacterized protein</fullName>
    </submittedName>
</protein>
<evidence type="ECO:0000313" key="1">
    <source>
        <dbReference type="EMBL" id="KOF62963.1"/>
    </source>
</evidence>
<dbReference type="AlphaFoldDB" id="A0A0L8FGY6"/>
<dbReference type="EMBL" id="KQ431974">
    <property type="protein sequence ID" value="KOF62963.1"/>
    <property type="molecule type" value="Genomic_DNA"/>
</dbReference>
<name>A0A0L8FGY6_OCTBM</name>
<reference evidence="1" key="1">
    <citation type="submission" date="2015-07" db="EMBL/GenBank/DDBJ databases">
        <title>MeaNS - Measles Nucleotide Surveillance Program.</title>
        <authorList>
            <person name="Tran T."/>
            <person name="Druce J."/>
        </authorList>
    </citation>
    <scope>NUCLEOTIDE SEQUENCE</scope>
    <source>
        <strain evidence="1">UCB-OBI-ISO-001</strain>
        <tissue evidence="1">Gonad</tissue>
    </source>
</reference>
<proteinExistence type="predicted"/>